<feature type="domain" description="DNA2/NAM7 helicase helicase" evidence="4">
    <location>
        <begin position="815"/>
        <end position="1113"/>
    </location>
</feature>
<dbReference type="eggNOG" id="KOG1806">
    <property type="taxonomic scope" value="Eukaryota"/>
</dbReference>
<dbReference type="CDD" id="cd17935">
    <property type="entry name" value="EEXXQc_AQR"/>
    <property type="match status" value="1"/>
</dbReference>
<sequence>MSKAPTRNPLAADDGRPTVQELQGDGVFAQAARRWWLREKAVKFNPDVLRKEFYEVLENQSFGLKSLLILENLQFLEKFLWPNFSEDASYVHVILIALMINVKRRENLPIWGSIGLTGVEHLESPASHFSILFRRVLHMCLDQSLQLSIRLHLLSFIVTAFQSLDSALVRKECAPLVSIAIWHNLSSEEIRNAQLDAYPQSRKAWRASGKRFDAADDEAKVRLQFERGWLYSMILDFLNLMYKPIGMGEDPKQVSLYCERFIELLIDLESQLPTRRYVNFLLKDLHVLTAIKLSPLYSSSDDGLIRDLHGMLEHFVYFSIDDITGMQLSQEEYRQSHNARLAKLQRIAFRDFKDKLLILALANYGSLGQPSDLSGHLADLTDGEMVQLCQRLGLRTSYPKSVIFGIDRAFLTDAVISVHLRRKTFQEQTKSMSVLPNETTLFDESFVRDGFYDGTRPLAIPKLNLQYLTVGDFLWRSFVLYRHETYYGIRQSIEDSLKKMTPKIKYPSMETSFTGFSKMALQINRPSILEVLPPKVGEEHPAAVRAEVSLELGRVSADVLRDWESLLTGDVVFLLAVKGTDEGDKMITNGGSDKVNPAEKYGIKYLRAAEVVSVMDSQGRHIGTGENKVKSSRGQVKLHLKLDAQMYQIDSDNVKAGKPDIYDSVNVIIRRKGRENNFKPVLESIQDLTQTDVLMPTWLEDVFLGYGDPAGATNLPNTPQKVDFRDTFLNWQHVLESFPDMTIESEGEVDTSNGPPFVISQKAPVATKPSKKRRREQMDETADVNSLGVSTYHLPNMGPYPIDQPKMNSTRFTPTQIRAIRSGTNPGLTVIVGPPGTGKTDVATQIISNIYHNFPNQRTLLIAHSNQALNQLFEKITALDIDQRHLLRLGHGEDGLNTLHNYSKQGRVESFMDNRARLLAEVDRLAACLGAPGAHGDSCETAGYFHQVYVPSAWNKYKTAIEEAGDSVTVEQIRDTYPFATYFSNTPAPMFPADLTVDSALEIAQGGYRHISKIFSELEDIRPFELLRTPRDRQNYLLKKEARIIAMTSTHAAMRRQDIAKLGFHYDNIIMEEAAQITEIETIIPLALQKPVDGELPLQRVILCGDHLQNSPILQNIHLKQYTSLDQSLFARLVRLGVPVISLDQQGRARPSIANLYSWRYDNLSTLRALSSQPEFQRPNAGFAHDFQFINVGDYKGAGEIEPQKHFVQNLGEAEYAVAVYMYMRLLDYPANKITILTPYGGQRALIRDVLERRCKGNPVFGLPKVMTVDKYQGEQNDYVILSLVRTKRMGYLRDIRRMTVAFSRARLGLYVLGRREVFESCLELREAFKRLLEKGDGRLELTVGEMYGAERTEEAQKVVMEGVEHLGKYVYEMTQEKVKALQARL</sequence>
<feature type="domain" description="RNA helicase aquarius insertion" evidence="8">
    <location>
        <begin position="717"/>
        <end position="804"/>
    </location>
</feature>
<dbReference type="InterPro" id="IPR047187">
    <property type="entry name" value="SF1_C_Upf1"/>
</dbReference>
<evidence type="ECO:0000259" key="6">
    <source>
        <dbReference type="Pfam" id="PF16399"/>
    </source>
</evidence>
<dbReference type="GO" id="GO:0071013">
    <property type="term" value="C:catalytic step 2 spliceosome"/>
    <property type="evidence" value="ECO:0007669"/>
    <property type="project" value="TreeGrafter"/>
</dbReference>
<evidence type="ECO:0000313" key="10">
    <source>
        <dbReference type="Proteomes" id="UP000018144"/>
    </source>
</evidence>
<keyword evidence="1" id="KW-0347">Helicase</keyword>
<reference evidence="9 10" key="1">
    <citation type="journal article" date="2013" name="PLoS Genet.">
        <title>The genome and development-dependent transcriptomes of Pyronema confluens: a window into fungal evolution.</title>
        <authorList>
            <person name="Traeger S."/>
            <person name="Altegoer F."/>
            <person name="Freitag M."/>
            <person name="Gabaldon T."/>
            <person name="Kempken F."/>
            <person name="Kumar A."/>
            <person name="Marcet-Houben M."/>
            <person name="Poggeler S."/>
            <person name="Stajich J.E."/>
            <person name="Nowrousian M."/>
        </authorList>
    </citation>
    <scope>NUCLEOTIDE SEQUENCE [LARGE SCALE GENOMIC DNA]</scope>
    <source>
        <strain evidence="10">CBS 100304</strain>
        <tissue evidence="9">Vegetative mycelium</tissue>
    </source>
</reference>
<dbReference type="FunFam" id="3.40.50.300:FF:002863">
    <property type="entry name" value="Pre-mRNA-splicing factor cwf11"/>
    <property type="match status" value="1"/>
</dbReference>
<dbReference type="OMA" id="YRVWLDC"/>
<dbReference type="InterPro" id="IPR045055">
    <property type="entry name" value="DNA2/NAM7-like"/>
</dbReference>
<dbReference type="Gene3D" id="3.40.50.300">
    <property type="entry name" value="P-loop containing nucleotide triphosphate hydrolases"/>
    <property type="match status" value="2"/>
</dbReference>
<dbReference type="Proteomes" id="UP000018144">
    <property type="component" value="Unassembled WGS sequence"/>
</dbReference>
<dbReference type="Pfam" id="PF21144">
    <property type="entry name" value="Aquarius_N_3rd"/>
    <property type="match status" value="1"/>
</dbReference>
<dbReference type="InterPro" id="IPR041677">
    <property type="entry name" value="DNA2/NAM7_AAA_11"/>
</dbReference>
<keyword evidence="1" id="KW-0547">Nucleotide-binding</keyword>
<evidence type="ECO:0000256" key="2">
    <source>
        <dbReference type="PIRNR" id="PIRNR038901"/>
    </source>
</evidence>
<dbReference type="InterPro" id="IPR027417">
    <property type="entry name" value="P-loop_NTPase"/>
</dbReference>
<comment type="function">
    <text evidence="2">Involved in mRNA splicing where it associates with cdc5 and the other cwf proteins as part of the spliceosome.</text>
</comment>
<dbReference type="EMBL" id="HF936032">
    <property type="protein sequence ID" value="CCX33215.1"/>
    <property type="molecule type" value="Genomic_DNA"/>
</dbReference>
<comment type="subcellular location">
    <subcellularLocation>
        <location evidence="2">Nucleus</location>
    </subcellularLocation>
</comment>
<dbReference type="GO" id="GO:0005684">
    <property type="term" value="C:U2-type spliceosomal complex"/>
    <property type="evidence" value="ECO:0007669"/>
    <property type="project" value="UniProtKB-UniRule"/>
</dbReference>
<feature type="domain" description="RNA helicase aquarius beta-barrel" evidence="7">
    <location>
        <begin position="502"/>
        <end position="671"/>
    </location>
</feature>
<evidence type="ECO:0000259" key="4">
    <source>
        <dbReference type="Pfam" id="PF13086"/>
    </source>
</evidence>
<evidence type="ECO:0000256" key="1">
    <source>
        <dbReference type="ARBA" id="ARBA00022806"/>
    </source>
</evidence>
<comment type="subunit">
    <text evidence="2">Belongs to the 40S cdc5-associated complex (or cwf complex), a spliceosome sub-complex reminiscent of a late-stage spliceosome.</text>
</comment>
<keyword evidence="1" id="KW-0378">Hydrolase</keyword>
<dbReference type="PANTHER" id="PTHR10887">
    <property type="entry name" value="DNA2/NAM7 HELICASE FAMILY"/>
    <property type="match status" value="1"/>
</dbReference>
<dbReference type="SUPFAM" id="SSF52540">
    <property type="entry name" value="P-loop containing nucleoside triphosphate hydrolases"/>
    <property type="match status" value="1"/>
</dbReference>
<keyword evidence="2" id="KW-0507">mRNA processing</keyword>
<accession>U4LTY3</accession>
<dbReference type="OrthoDB" id="1879at2759"/>
<evidence type="ECO:0000313" key="9">
    <source>
        <dbReference type="EMBL" id="CCX33215.1"/>
    </source>
</evidence>
<feature type="domain" description="DNA2/NAM7 helicase-like C-terminal" evidence="5">
    <location>
        <begin position="1125"/>
        <end position="1316"/>
    </location>
</feature>
<keyword evidence="1" id="KW-0067">ATP-binding</keyword>
<comment type="similarity">
    <text evidence="2">Belongs to the CWF11 family.</text>
</comment>
<organism evidence="9 10">
    <name type="scientific">Pyronema omphalodes (strain CBS 100304)</name>
    <name type="common">Pyronema confluens</name>
    <dbReference type="NCBI Taxonomy" id="1076935"/>
    <lineage>
        <taxon>Eukaryota</taxon>
        <taxon>Fungi</taxon>
        <taxon>Dikarya</taxon>
        <taxon>Ascomycota</taxon>
        <taxon>Pezizomycotina</taxon>
        <taxon>Pezizomycetes</taxon>
        <taxon>Pezizales</taxon>
        <taxon>Pyronemataceae</taxon>
        <taxon>Pyronema</taxon>
    </lineage>
</organism>
<feature type="domain" description="RNA helicase aquarius N-terminal" evidence="6">
    <location>
        <begin position="28"/>
        <end position="423"/>
    </location>
</feature>
<evidence type="ECO:0000259" key="7">
    <source>
        <dbReference type="Pfam" id="PF21143"/>
    </source>
</evidence>
<dbReference type="Pfam" id="PF16399">
    <property type="entry name" value="Aquarius_N_1st"/>
    <property type="match status" value="1"/>
</dbReference>
<protein>
    <recommendedName>
        <fullName evidence="2">Pre-mRNA-splicing factor</fullName>
    </recommendedName>
</protein>
<name>U4LTY3_PYROM</name>
<evidence type="ECO:0000259" key="8">
    <source>
        <dbReference type="Pfam" id="PF21144"/>
    </source>
</evidence>
<dbReference type="Pfam" id="PF21143">
    <property type="entry name" value="Aquarius_N_2nd"/>
    <property type="match status" value="1"/>
</dbReference>
<keyword evidence="2" id="KW-0539">Nucleus</keyword>
<evidence type="ECO:0000259" key="5">
    <source>
        <dbReference type="Pfam" id="PF13087"/>
    </source>
</evidence>
<gene>
    <name evidence="9" type="ORF">PCON_14255</name>
</gene>
<dbReference type="CDD" id="cd18808">
    <property type="entry name" value="SF1_C_Upf1"/>
    <property type="match status" value="1"/>
</dbReference>
<dbReference type="GO" id="GO:0004386">
    <property type="term" value="F:helicase activity"/>
    <property type="evidence" value="ECO:0007669"/>
    <property type="project" value="InterPro"/>
</dbReference>
<keyword evidence="2" id="KW-0508">mRNA splicing</keyword>
<dbReference type="GO" id="GO:0045292">
    <property type="term" value="P:mRNA cis splicing, via spliceosome"/>
    <property type="evidence" value="ECO:0007669"/>
    <property type="project" value="UniProtKB-UniRule"/>
</dbReference>
<dbReference type="InterPro" id="IPR048967">
    <property type="entry name" value="Aquarius_insert"/>
</dbReference>
<dbReference type="InterPro" id="IPR048966">
    <property type="entry name" value="Aquarius_b-barrel"/>
</dbReference>
<dbReference type="PANTHER" id="PTHR10887:SF5">
    <property type="entry name" value="RNA HELICASE AQUARIUS"/>
    <property type="match status" value="1"/>
</dbReference>
<dbReference type="STRING" id="1076935.U4LTY3"/>
<feature type="region of interest" description="Disordered" evidence="3">
    <location>
        <begin position="745"/>
        <end position="782"/>
    </location>
</feature>
<dbReference type="InterPro" id="IPR026300">
    <property type="entry name" value="CWF11_fam"/>
</dbReference>
<dbReference type="Pfam" id="PF13087">
    <property type="entry name" value="AAA_12"/>
    <property type="match status" value="1"/>
</dbReference>
<proteinExistence type="inferred from homology"/>
<dbReference type="Pfam" id="PF13086">
    <property type="entry name" value="AAA_11"/>
    <property type="match status" value="1"/>
</dbReference>
<dbReference type="PIRSF" id="PIRSF038901">
    <property type="entry name" value="AQR_cwf11"/>
    <property type="match status" value="1"/>
</dbReference>
<evidence type="ECO:0000256" key="3">
    <source>
        <dbReference type="SAM" id="MobiDB-lite"/>
    </source>
</evidence>
<dbReference type="GO" id="GO:0003729">
    <property type="term" value="F:mRNA binding"/>
    <property type="evidence" value="ECO:0007669"/>
    <property type="project" value="TreeGrafter"/>
</dbReference>
<keyword evidence="10" id="KW-1185">Reference proteome</keyword>
<dbReference type="InterPro" id="IPR041679">
    <property type="entry name" value="DNA2/NAM7-like_C"/>
</dbReference>
<dbReference type="InterPro" id="IPR032174">
    <property type="entry name" value="Aquarius_N"/>
</dbReference>